<evidence type="ECO:0000313" key="7">
    <source>
        <dbReference type="Proteomes" id="UP000642509"/>
    </source>
</evidence>
<keyword evidence="2" id="KW-1003">Cell membrane</keyword>
<dbReference type="RefSeq" id="WP_188805788.1">
    <property type="nucleotide sequence ID" value="NZ_BAAAOU010000005.1"/>
</dbReference>
<organism evidence="6 7">
    <name type="scientific">Citricoccus zhacaiensis</name>
    <dbReference type="NCBI Taxonomy" id="489142"/>
    <lineage>
        <taxon>Bacteria</taxon>
        <taxon>Bacillati</taxon>
        <taxon>Actinomycetota</taxon>
        <taxon>Actinomycetes</taxon>
        <taxon>Micrococcales</taxon>
        <taxon>Micrococcaceae</taxon>
        <taxon>Citricoccus</taxon>
    </lineage>
</organism>
<reference evidence="7" key="1">
    <citation type="journal article" date="2019" name="Int. J. Syst. Evol. Microbiol.">
        <title>The Global Catalogue of Microorganisms (GCM) 10K type strain sequencing project: providing services to taxonomists for standard genome sequencing and annotation.</title>
        <authorList>
            <consortium name="The Broad Institute Genomics Platform"/>
            <consortium name="The Broad Institute Genome Sequencing Center for Infectious Disease"/>
            <person name="Wu L."/>
            <person name="Ma J."/>
        </authorList>
    </citation>
    <scope>NUCLEOTIDE SEQUENCE [LARGE SCALE GENOMIC DNA]</scope>
    <source>
        <strain evidence="7">CGMCC 1.7064</strain>
    </source>
</reference>
<protein>
    <submittedName>
        <fullName evidence="6">Glycosyl transferase</fullName>
    </submittedName>
</protein>
<evidence type="ECO:0000256" key="4">
    <source>
        <dbReference type="ARBA" id="ARBA00022679"/>
    </source>
</evidence>
<keyword evidence="7" id="KW-1185">Reference proteome</keyword>
<keyword evidence="3" id="KW-0328">Glycosyltransferase</keyword>
<evidence type="ECO:0000256" key="3">
    <source>
        <dbReference type="ARBA" id="ARBA00022676"/>
    </source>
</evidence>
<dbReference type="Proteomes" id="UP000642509">
    <property type="component" value="Unassembled WGS sequence"/>
</dbReference>
<evidence type="ECO:0000256" key="5">
    <source>
        <dbReference type="ARBA" id="ARBA00023136"/>
    </source>
</evidence>
<keyword evidence="4 6" id="KW-0808">Transferase</keyword>
<accession>A0ABQ2LZE3</accession>
<dbReference type="Gene3D" id="3.90.550.10">
    <property type="entry name" value="Spore Coat Polysaccharide Biosynthesis Protein SpsA, Chain A"/>
    <property type="match status" value="1"/>
</dbReference>
<dbReference type="GO" id="GO:0016740">
    <property type="term" value="F:transferase activity"/>
    <property type="evidence" value="ECO:0007669"/>
    <property type="project" value="UniProtKB-KW"/>
</dbReference>
<evidence type="ECO:0000256" key="1">
    <source>
        <dbReference type="ARBA" id="ARBA00004236"/>
    </source>
</evidence>
<dbReference type="PANTHER" id="PTHR43646">
    <property type="entry name" value="GLYCOSYLTRANSFERASE"/>
    <property type="match status" value="1"/>
</dbReference>
<dbReference type="SUPFAM" id="SSF53448">
    <property type="entry name" value="Nucleotide-diphospho-sugar transferases"/>
    <property type="match status" value="1"/>
</dbReference>
<name>A0ABQ2LZE3_9MICC</name>
<proteinExistence type="predicted"/>
<comment type="subcellular location">
    <subcellularLocation>
        <location evidence="1">Cell membrane</location>
    </subcellularLocation>
</comment>
<dbReference type="PANTHER" id="PTHR43646:SF2">
    <property type="entry name" value="GLYCOSYLTRANSFERASE 2-LIKE DOMAIN-CONTAINING PROTEIN"/>
    <property type="match status" value="1"/>
</dbReference>
<dbReference type="EMBL" id="BMLQ01000004">
    <property type="protein sequence ID" value="GGO45284.1"/>
    <property type="molecule type" value="Genomic_DNA"/>
</dbReference>
<sequence length="269" mass="28251">MTEPAAAKPALTGWPVEAIPSALHPPVDIIVAIPAHDEELLLPGCLDHVAAAVTWARAIGAVDRAVVAVAAHRCADRTAQVARARLTDAEPDVEWIVVEDWASATVAEVRRTAVDAAVPLLGQSSSAWLFNTDADSLVPADWVSSSLAVATANGADAVAGLVDLLDWNAPAAARHAYELLVTRGIHSAGHDHAYGANLVIRLDAYQTVGGFTPRSHGEDHDLVRRLGAARFRVATPVFPRVSTSGREDPRCADGLGSLLRRLAESSDAG</sequence>
<comment type="caution">
    <text evidence="6">The sequence shown here is derived from an EMBL/GenBank/DDBJ whole genome shotgun (WGS) entry which is preliminary data.</text>
</comment>
<dbReference type="InterPro" id="IPR029044">
    <property type="entry name" value="Nucleotide-diphossugar_trans"/>
</dbReference>
<keyword evidence="5" id="KW-0472">Membrane</keyword>
<gene>
    <name evidence="6" type="ORF">GCM10010977_17680</name>
</gene>
<evidence type="ECO:0000256" key="2">
    <source>
        <dbReference type="ARBA" id="ARBA00022475"/>
    </source>
</evidence>
<evidence type="ECO:0000313" key="6">
    <source>
        <dbReference type="EMBL" id="GGO45284.1"/>
    </source>
</evidence>